<evidence type="ECO:0000313" key="1">
    <source>
        <dbReference type="EMBL" id="EAQ79415.1"/>
    </source>
</evidence>
<dbReference type="EMBL" id="AANZ01000014">
    <property type="protein sequence ID" value="EAQ79415.1"/>
    <property type="molecule type" value="Genomic_DNA"/>
</dbReference>
<dbReference type="HOGENOM" id="CLU_3005009_0_0_0"/>
<proteinExistence type="predicted"/>
<accession>A3ZVR9</accession>
<gene>
    <name evidence="1" type="ORF">DSM3645_03028</name>
</gene>
<sequence length="56" mass="6294">MPISQCSITLSLKALGDTASHFWKLRNRYSSWQTLPTAGSRSGLMRRNVSLKQLPC</sequence>
<dbReference type="Proteomes" id="UP000004358">
    <property type="component" value="Unassembled WGS sequence"/>
</dbReference>
<reference evidence="1 2" key="1">
    <citation type="submission" date="2006-02" db="EMBL/GenBank/DDBJ databases">
        <authorList>
            <person name="Amann R."/>
            <person name="Ferriera S."/>
            <person name="Johnson J."/>
            <person name="Kravitz S."/>
            <person name="Halpern A."/>
            <person name="Remington K."/>
            <person name="Beeson K."/>
            <person name="Tran B."/>
            <person name="Rogers Y.-H."/>
            <person name="Friedman R."/>
            <person name="Venter J.C."/>
        </authorList>
    </citation>
    <scope>NUCLEOTIDE SEQUENCE [LARGE SCALE GENOMIC DNA]</scope>
    <source>
        <strain evidence="1 2">DSM 3645</strain>
    </source>
</reference>
<evidence type="ECO:0000313" key="2">
    <source>
        <dbReference type="Proteomes" id="UP000004358"/>
    </source>
</evidence>
<name>A3ZVR9_9BACT</name>
<protein>
    <submittedName>
        <fullName evidence="1">Uncharacterized protein</fullName>
    </submittedName>
</protein>
<dbReference type="AlphaFoldDB" id="A3ZVR9"/>
<comment type="caution">
    <text evidence="1">The sequence shown here is derived from an EMBL/GenBank/DDBJ whole genome shotgun (WGS) entry which is preliminary data.</text>
</comment>
<organism evidence="1 2">
    <name type="scientific">Blastopirellula marina DSM 3645</name>
    <dbReference type="NCBI Taxonomy" id="314230"/>
    <lineage>
        <taxon>Bacteria</taxon>
        <taxon>Pseudomonadati</taxon>
        <taxon>Planctomycetota</taxon>
        <taxon>Planctomycetia</taxon>
        <taxon>Pirellulales</taxon>
        <taxon>Pirellulaceae</taxon>
        <taxon>Blastopirellula</taxon>
    </lineage>
</organism>